<dbReference type="InterPro" id="IPR041492">
    <property type="entry name" value="HAD_2"/>
</dbReference>
<reference evidence="1 2" key="1">
    <citation type="submission" date="2020-07" db="EMBL/GenBank/DDBJ databases">
        <title>Sequencing the genomes of 1000 actinobacteria strains.</title>
        <authorList>
            <person name="Klenk H.-P."/>
        </authorList>
    </citation>
    <scope>NUCLEOTIDE SEQUENCE [LARGE SCALE GENOMIC DNA]</scope>
    <source>
        <strain evidence="1 2">DSM 23141</strain>
    </source>
</reference>
<dbReference type="InterPro" id="IPR036412">
    <property type="entry name" value="HAD-like_sf"/>
</dbReference>
<name>A0A852YBM7_9MICO</name>
<dbReference type="SFLD" id="SFLDS00003">
    <property type="entry name" value="Haloacid_Dehalogenase"/>
    <property type="match status" value="1"/>
</dbReference>
<dbReference type="PANTHER" id="PTHR18901">
    <property type="entry name" value="2-DEOXYGLUCOSE-6-PHOSPHATE PHOSPHATASE 2"/>
    <property type="match status" value="1"/>
</dbReference>
<dbReference type="InterPro" id="IPR023198">
    <property type="entry name" value="PGP-like_dom2"/>
</dbReference>
<dbReference type="SFLD" id="SFLDG01129">
    <property type="entry name" value="C1.5:_HAD__Beta-PGM__Phosphata"/>
    <property type="match status" value="1"/>
</dbReference>
<proteinExistence type="predicted"/>
<dbReference type="AlphaFoldDB" id="A0A852YBM7"/>
<dbReference type="Proteomes" id="UP000553888">
    <property type="component" value="Unassembled WGS sequence"/>
</dbReference>
<dbReference type="GO" id="GO:0016787">
    <property type="term" value="F:hydrolase activity"/>
    <property type="evidence" value="ECO:0007669"/>
    <property type="project" value="UniProtKB-KW"/>
</dbReference>
<dbReference type="PANTHER" id="PTHR18901:SF38">
    <property type="entry name" value="PSEUDOURIDINE-5'-PHOSPHATASE"/>
    <property type="match status" value="1"/>
</dbReference>
<keyword evidence="2" id="KW-1185">Reference proteome</keyword>
<keyword evidence="1" id="KW-0378">Hydrolase</keyword>
<dbReference type="CDD" id="cd07505">
    <property type="entry name" value="HAD_BPGM-like"/>
    <property type="match status" value="1"/>
</dbReference>
<dbReference type="SUPFAM" id="SSF56784">
    <property type="entry name" value="HAD-like"/>
    <property type="match status" value="1"/>
</dbReference>
<evidence type="ECO:0000313" key="1">
    <source>
        <dbReference type="EMBL" id="NYG99933.1"/>
    </source>
</evidence>
<organism evidence="1 2">
    <name type="scientific">Schumannella luteola</name>
    <dbReference type="NCBI Taxonomy" id="472059"/>
    <lineage>
        <taxon>Bacteria</taxon>
        <taxon>Bacillati</taxon>
        <taxon>Actinomycetota</taxon>
        <taxon>Actinomycetes</taxon>
        <taxon>Micrococcales</taxon>
        <taxon>Microbacteriaceae</taxon>
        <taxon>Schumannella</taxon>
    </lineage>
</organism>
<dbReference type="Pfam" id="PF13419">
    <property type="entry name" value="HAD_2"/>
    <property type="match status" value="1"/>
</dbReference>
<dbReference type="NCBIfam" id="TIGR01509">
    <property type="entry name" value="HAD-SF-IA-v3"/>
    <property type="match status" value="1"/>
</dbReference>
<dbReference type="InterPro" id="IPR006439">
    <property type="entry name" value="HAD-SF_hydro_IA"/>
</dbReference>
<dbReference type="EMBL" id="JACBZY010000001">
    <property type="protein sequence ID" value="NYG99933.1"/>
    <property type="molecule type" value="Genomic_DNA"/>
</dbReference>
<dbReference type="InterPro" id="IPR023214">
    <property type="entry name" value="HAD_sf"/>
</dbReference>
<accession>A0A852YBM7</accession>
<sequence length="222" mass="23563">MTDALPSAVLWDMDGTLVDTEPYWMTAESELVSAWGGEWTQEHALQMVGLGLPDAARILQDHGVGLSTDEIVATMTARVIELTRAEVPFRPGARELLRGLKEAGIPSALVTMSYRDFADVVIEAIGPELFAATVTGDEVEHTKPHPAPYLRGAELLGVDVRTAIAVEDSRPGVASAVASGATVVAVPLHVALPESPDYTLWDGFAGRGLADLLAVHAERSDA</sequence>
<comment type="caution">
    <text evidence="1">The sequence shown here is derived from an EMBL/GenBank/DDBJ whole genome shotgun (WGS) entry which is preliminary data.</text>
</comment>
<dbReference type="Gene3D" id="1.10.150.240">
    <property type="entry name" value="Putative phosphatase, domain 2"/>
    <property type="match status" value="1"/>
</dbReference>
<dbReference type="Gene3D" id="3.40.50.1000">
    <property type="entry name" value="HAD superfamily/HAD-like"/>
    <property type="match status" value="1"/>
</dbReference>
<protein>
    <submittedName>
        <fullName evidence="1">HAD superfamily hydrolase (TIGR01509 family)</fullName>
    </submittedName>
</protein>
<gene>
    <name evidence="1" type="ORF">BJ979_002559</name>
</gene>
<evidence type="ECO:0000313" key="2">
    <source>
        <dbReference type="Proteomes" id="UP000553888"/>
    </source>
</evidence>